<dbReference type="PANTHER" id="PTHR18964">
    <property type="entry name" value="ROK (REPRESSOR, ORF, KINASE) FAMILY"/>
    <property type="match status" value="1"/>
</dbReference>
<accession>A0A3S9HK73</accession>
<organism evidence="1 2">
    <name type="scientific">Undibacterium parvum</name>
    <dbReference type="NCBI Taxonomy" id="401471"/>
    <lineage>
        <taxon>Bacteria</taxon>
        <taxon>Pseudomonadati</taxon>
        <taxon>Pseudomonadota</taxon>
        <taxon>Betaproteobacteria</taxon>
        <taxon>Burkholderiales</taxon>
        <taxon>Oxalobacteraceae</taxon>
        <taxon>Undibacterium</taxon>
    </lineage>
</organism>
<dbReference type="AlphaFoldDB" id="A0A3S9HK73"/>
<proteinExistence type="predicted"/>
<dbReference type="OrthoDB" id="8772678at2"/>
<dbReference type="Gene3D" id="3.30.420.40">
    <property type="match status" value="2"/>
</dbReference>
<dbReference type="EMBL" id="CP034464">
    <property type="protein sequence ID" value="AZP12495.1"/>
    <property type="molecule type" value="Genomic_DNA"/>
</dbReference>
<gene>
    <name evidence="1" type="ORF">EJN92_11050</name>
</gene>
<name>A0A3S9HK73_9BURK</name>
<dbReference type="InterPro" id="IPR043129">
    <property type="entry name" value="ATPase_NBD"/>
</dbReference>
<dbReference type="RefSeq" id="WP_126127876.1">
    <property type="nucleotide sequence ID" value="NZ_CP034464.1"/>
</dbReference>
<protein>
    <submittedName>
        <fullName evidence="1">ROK family protein</fullName>
    </submittedName>
</protein>
<dbReference type="GO" id="GO:0019262">
    <property type="term" value="P:N-acetylneuraminate catabolic process"/>
    <property type="evidence" value="ECO:0007669"/>
    <property type="project" value="TreeGrafter"/>
</dbReference>
<dbReference type="PANTHER" id="PTHR18964:SF169">
    <property type="entry name" value="N-ACETYLMANNOSAMINE KINASE"/>
    <property type="match status" value="1"/>
</dbReference>
<dbReference type="GO" id="GO:0009384">
    <property type="term" value="F:N-acylmannosamine kinase activity"/>
    <property type="evidence" value="ECO:0007669"/>
    <property type="project" value="TreeGrafter"/>
</dbReference>
<dbReference type="InterPro" id="IPR000600">
    <property type="entry name" value="ROK"/>
</dbReference>
<dbReference type="SUPFAM" id="SSF53067">
    <property type="entry name" value="Actin-like ATPase domain"/>
    <property type="match status" value="1"/>
</dbReference>
<dbReference type="Proteomes" id="UP000275663">
    <property type="component" value="Chromosome"/>
</dbReference>
<sequence length="280" mass="29473">MNQVIAFDIGGTNSRIALFEDGKIAWRDEAPTPAQLGPNAMLETMLGLYAPISTIEAPIGIAFAALIVGECIHTENENILRGCKNFPLASALSEKTTHTVSLINDARAAAWGEYVFGAGRGCQQFLFVTVSTAVGAGLVLNGRLHLASNGYEAELGETLTENGQMLEDLASGSALAKLALKNGYANAQLLCDAADAGDSKAEALYRSGIRELAKKIADLVVMLGIQKVAVGGGLGLRVGYLQRLEDEIKKFPPIYQCQLVAASLGHDAGLYGAAAYASKR</sequence>
<dbReference type="KEGG" id="upv:EJN92_11050"/>
<keyword evidence="2" id="KW-1185">Reference proteome</keyword>
<evidence type="ECO:0000313" key="2">
    <source>
        <dbReference type="Proteomes" id="UP000275663"/>
    </source>
</evidence>
<dbReference type="Pfam" id="PF00480">
    <property type="entry name" value="ROK"/>
    <property type="match status" value="1"/>
</dbReference>
<evidence type="ECO:0000313" key="1">
    <source>
        <dbReference type="EMBL" id="AZP12495.1"/>
    </source>
</evidence>
<reference evidence="1 2" key="1">
    <citation type="journal article" date="2011" name="Int. J. Syst. Evol. Microbiol.">
        <title>Description of Undibacterium oligocarboniphilum sp. nov., isolated from purified water, and Undibacterium pigrum strain CCUG 49012 as the type strain of Undibacterium parvum sp. nov., and emended descriptions of the genus Undibacterium and the species Undibacterium pigrum.</title>
        <authorList>
            <person name="Eder W."/>
            <person name="Wanner G."/>
            <person name="Ludwig W."/>
            <person name="Busse H.J."/>
            <person name="Ziemke-Kageler F."/>
            <person name="Lang E."/>
        </authorList>
    </citation>
    <scope>NUCLEOTIDE SEQUENCE [LARGE SCALE GENOMIC DNA]</scope>
    <source>
        <strain evidence="1 2">DSM 23061</strain>
    </source>
</reference>